<dbReference type="AlphaFoldDB" id="A0A6A6UUZ4"/>
<keyword evidence="2" id="KW-1185">Reference proteome</keyword>
<proteinExistence type="predicted"/>
<sequence length="98" mass="11540">ALTALVKLYTLDSSQKFSGEKYDVFDTKLEIFEENAWKAGITQHFEEAFSSMLTGDALQFYHDYLARQNVPFEQMVERMRAYFHSPEKVQLYLQGWKS</sequence>
<feature type="non-terminal residue" evidence="1">
    <location>
        <position position="1"/>
    </location>
</feature>
<organism evidence="1 2">
    <name type="scientific">Sporormia fimetaria CBS 119925</name>
    <dbReference type="NCBI Taxonomy" id="1340428"/>
    <lineage>
        <taxon>Eukaryota</taxon>
        <taxon>Fungi</taxon>
        <taxon>Dikarya</taxon>
        <taxon>Ascomycota</taxon>
        <taxon>Pezizomycotina</taxon>
        <taxon>Dothideomycetes</taxon>
        <taxon>Pleosporomycetidae</taxon>
        <taxon>Pleosporales</taxon>
        <taxon>Sporormiaceae</taxon>
        <taxon>Sporormia</taxon>
    </lineage>
</organism>
<dbReference type="OrthoDB" id="3564804at2759"/>
<gene>
    <name evidence="1" type="ORF">M011DRAFT_372115</name>
</gene>
<protein>
    <submittedName>
        <fullName evidence="1">Uncharacterized protein</fullName>
    </submittedName>
</protein>
<accession>A0A6A6UUZ4</accession>
<name>A0A6A6UUZ4_9PLEO</name>
<dbReference type="EMBL" id="MU006690">
    <property type="protein sequence ID" value="KAF2741589.1"/>
    <property type="molecule type" value="Genomic_DNA"/>
</dbReference>
<evidence type="ECO:0000313" key="1">
    <source>
        <dbReference type="EMBL" id="KAF2741589.1"/>
    </source>
</evidence>
<reference evidence="1" key="1">
    <citation type="journal article" date="2020" name="Stud. Mycol.">
        <title>101 Dothideomycetes genomes: a test case for predicting lifestyles and emergence of pathogens.</title>
        <authorList>
            <person name="Haridas S."/>
            <person name="Albert R."/>
            <person name="Binder M."/>
            <person name="Bloem J."/>
            <person name="Labutti K."/>
            <person name="Salamov A."/>
            <person name="Andreopoulos B."/>
            <person name="Baker S."/>
            <person name="Barry K."/>
            <person name="Bills G."/>
            <person name="Bluhm B."/>
            <person name="Cannon C."/>
            <person name="Castanera R."/>
            <person name="Culley D."/>
            <person name="Daum C."/>
            <person name="Ezra D."/>
            <person name="Gonzalez J."/>
            <person name="Henrissat B."/>
            <person name="Kuo A."/>
            <person name="Liang C."/>
            <person name="Lipzen A."/>
            <person name="Lutzoni F."/>
            <person name="Magnuson J."/>
            <person name="Mondo S."/>
            <person name="Nolan M."/>
            <person name="Ohm R."/>
            <person name="Pangilinan J."/>
            <person name="Park H.-J."/>
            <person name="Ramirez L."/>
            <person name="Alfaro M."/>
            <person name="Sun H."/>
            <person name="Tritt A."/>
            <person name="Yoshinaga Y."/>
            <person name="Zwiers L.-H."/>
            <person name="Turgeon B."/>
            <person name="Goodwin S."/>
            <person name="Spatafora J."/>
            <person name="Crous P."/>
            <person name="Grigoriev I."/>
        </authorList>
    </citation>
    <scope>NUCLEOTIDE SEQUENCE</scope>
    <source>
        <strain evidence="1">CBS 119925</strain>
    </source>
</reference>
<feature type="non-terminal residue" evidence="1">
    <location>
        <position position="98"/>
    </location>
</feature>
<evidence type="ECO:0000313" key="2">
    <source>
        <dbReference type="Proteomes" id="UP000799440"/>
    </source>
</evidence>
<dbReference type="Proteomes" id="UP000799440">
    <property type="component" value="Unassembled WGS sequence"/>
</dbReference>